<reference evidence="1 2" key="1">
    <citation type="journal article" date="2015" name="Nature">
        <title>rRNA introns, odd ribosomes, and small enigmatic genomes across a large radiation of phyla.</title>
        <authorList>
            <person name="Brown C.T."/>
            <person name="Hug L.A."/>
            <person name="Thomas B.C."/>
            <person name="Sharon I."/>
            <person name="Castelle C.J."/>
            <person name="Singh A."/>
            <person name="Wilkins M.J."/>
            <person name="Williams K.H."/>
            <person name="Banfield J.F."/>
        </authorList>
    </citation>
    <scope>NUCLEOTIDE SEQUENCE [LARGE SCALE GENOMIC DNA]</scope>
</reference>
<protein>
    <submittedName>
        <fullName evidence="1">Uncharacterized protein</fullName>
    </submittedName>
</protein>
<accession>A0A0G1RG26</accession>
<dbReference type="EMBL" id="LCNM01000013">
    <property type="protein sequence ID" value="KKU56022.1"/>
    <property type="molecule type" value="Genomic_DNA"/>
</dbReference>
<evidence type="ECO:0000313" key="1">
    <source>
        <dbReference type="EMBL" id="KKU56022.1"/>
    </source>
</evidence>
<dbReference type="AlphaFoldDB" id="A0A0G1RG26"/>
<sequence length="164" mass="19203">MKRLLWVLSLVGIAGYFIFSMGEVRAADISSEPVQLVEEENKINPLYAQQTKTYKLIIKVNDVKVADHWLKVTAQWKKNSAGEPQVRVTSASRGMRVYKTNFYWIWESKNVSATDWSPPHGYFTKHTQGALFNREGADYRYLILCNAESDRWMDIYCEWSRRRL</sequence>
<dbReference type="Proteomes" id="UP000034607">
    <property type="component" value="Unassembled WGS sequence"/>
</dbReference>
<comment type="caution">
    <text evidence="1">The sequence shown here is derived from an EMBL/GenBank/DDBJ whole genome shotgun (WGS) entry which is preliminary data.</text>
</comment>
<organism evidence="1 2">
    <name type="scientific">Candidatus Amesbacteria bacterium GW2011_GWA2_47_11</name>
    <dbReference type="NCBI Taxonomy" id="1618357"/>
    <lineage>
        <taxon>Bacteria</taxon>
        <taxon>Candidatus Amesiibacteriota</taxon>
    </lineage>
</organism>
<proteinExistence type="predicted"/>
<gene>
    <name evidence="1" type="ORF">UX78_C0013G0018</name>
</gene>
<evidence type="ECO:0000313" key="2">
    <source>
        <dbReference type="Proteomes" id="UP000034607"/>
    </source>
</evidence>
<name>A0A0G1RG26_9BACT</name>